<feature type="non-terminal residue" evidence="1">
    <location>
        <position position="1"/>
    </location>
</feature>
<comment type="caution">
    <text evidence="1">The sequence shown here is derived from an EMBL/GenBank/DDBJ whole genome shotgun (WGS) entry which is preliminary data.</text>
</comment>
<organism evidence="1 2">
    <name type="scientific">Modicisalibacter xianhensis</name>
    <dbReference type="NCBI Taxonomy" id="442341"/>
    <lineage>
        <taxon>Bacteria</taxon>
        <taxon>Pseudomonadati</taxon>
        <taxon>Pseudomonadota</taxon>
        <taxon>Gammaproteobacteria</taxon>
        <taxon>Oceanospirillales</taxon>
        <taxon>Halomonadaceae</taxon>
        <taxon>Modicisalibacter</taxon>
    </lineage>
</organism>
<sequence length="364" mass="38805">PDSNRYKLGRFNVDTSDTNSLLTAANIAVAEDSDLCFYGHNVSTNADYRASLIALLDHTVSLEGAQVVPPREVWGAYATKHQADTAYRLPVTGWSSSLTLTPGDDYLTITASTTGTGQTVILQRDVKPEAPYTFSAELIPLNGGVFESTLGMHYIDSAGNIIPYFSVETDAASVSANKRYFVSGYAPSNAVEIRLYLRIDTLTAGDLRLESPRLCEGGRILAEPSYDIDTPVSRDLLSTQSIPNAVFTTLQVTGDSDDGSVLLASSGIITAKEECLYHINARILAKDASIPAGKRAILGFSINGGASIGRTESVTFTGALTAQATRAIKLAKGDTVEVQLYQDTGISLSPTSGYSEINMVRVAP</sequence>
<evidence type="ECO:0000313" key="1">
    <source>
        <dbReference type="EMBL" id="TDX21898.1"/>
    </source>
</evidence>
<name>A0A4R8FDU0_9GAMM</name>
<evidence type="ECO:0000313" key="2">
    <source>
        <dbReference type="Proteomes" id="UP000294489"/>
    </source>
</evidence>
<dbReference type="EMBL" id="SOEC01000032">
    <property type="protein sequence ID" value="TDX21898.1"/>
    <property type="molecule type" value="Genomic_DNA"/>
</dbReference>
<proteinExistence type="predicted"/>
<accession>A0A4R8FDU0</accession>
<dbReference type="AlphaFoldDB" id="A0A4R8FDU0"/>
<reference evidence="1 2" key="1">
    <citation type="submission" date="2019-03" db="EMBL/GenBank/DDBJ databases">
        <title>Freshwater and sediment microbial communities from various areas in North America, analyzing microbe dynamics in response to fracking.</title>
        <authorList>
            <person name="Lamendella R."/>
        </authorList>
    </citation>
    <scope>NUCLEOTIDE SEQUENCE [LARGE SCALE GENOMIC DNA]</scope>
    <source>
        <strain evidence="1 2">6_TX</strain>
    </source>
</reference>
<dbReference type="Proteomes" id="UP000294489">
    <property type="component" value="Unassembled WGS sequence"/>
</dbReference>
<gene>
    <name evidence="1" type="ORF">DFO67_13217</name>
</gene>
<dbReference type="RefSeq" id="WP_166671135.1">
    <property type="nucleotide sequence ID" value="NZ_SOEC01000032.1"/>
</dbReference>
<protein>
    <submittedName>
        <fullName evidence="1">Uncharacterized protein</fullName>
    </submittedName>
</protein>